<dbReference type="PANTHER" id="PTHR23526:SF2">
    <property type="entry name" value="MAJOR FACILITATOR SUPERFAMILY (MFS) PROFILE DOMAIN-CONTAINING PROTEIN"/>
    <property type="match status" value="1"/>
</dbReference>
<evidence type="ECO:0000256" key="3">
    <source>
        <dbReference type="ARBA" id="ARBA00022989"/>
    </source>
</evidence>
<feature type="transmembrane region" description="Helical" evidence="6">
    <location>
        <begin position="223"/>
        <end position="248"/>
    </location>
</feature>
<comment type="caution">
    <text evidence="7">The sequence shown here is derived from an EMBL/GenBank/DDBJ whole genome shotgun (WGS) entry which is preliminary data.</text>
</comment>
<feature type="transmembrane region" description="Helical" evidence="6">
    <location>
        <begin position="381"/>
        <end position="399"/>
    </location>
</feature>
<keyword evidence="3 6" id="KW-1133">Transmembrane helix</keyword>
<dbReference type="RefSeq" id="WP_385941153.1">
    <property type="nucleotide sequence ID" value="NZ_JBHSOZ010000005.1"/>
</dbReference>
<keyword evidence="4 6" id="KW-0472">Membrane</keyword>
<dbReference type="Proteomes" id="UP001596142">
    <property type="component" value="Unassembled WGS sequence"/>
</dbReference>
<dbReference type="PROSITE" id="PS00217">
    <property type="entry name" value="SUGAR_TRANSPORT_2"/>
    <property type="match status" value="1"/>
</dbReference>
<keyword evidence="8" id="KW-1185">Reference proteome</keyword>
<dbReference type="Pfam" id="PF07690">
    <property type="entry name" value="MFS_1"/>
    <property type="match status" value="1"/>
</dbReference>
<gene>
    <name evidence="7" type="ORF">ACFPU1_11360</name>
</gene>
<dbReference type="PANTHER" id="PTHR23526">
    <property type="entry name" value="INTEGRAL MEMBRANE TRANSPORT PROTEIN-RELATED"/>
    <property type="match status" value="1"/>
</dbReference>
<feature type="transmembrane region" description="Helical" evidence="6">
    <location>
        <begin position="109"/>
        <end position="131"/>
    </location>
</feature>
<keyword evidence="2 6" id="KW-0812">Transmembrane</keyword>
<evidence type="ECO:0000313" key="8">
    <source>
        <dbReference type="Proteomes" id="UP001596142"/>
    </source>
</evidence>
<feature type="transmembrane region" description="Helical" evidence="6">
    <location>
        <begin position="83"/>
        <end position="103"/>
    </location>
</feature>
<feature type="transmembrane region" description="Helical" evidence="6">
    <location>
        <begin position="254"/>
        <end position="274"/>
    </location>
</feature>
<accession>A0ABW0YLS2</accession>
<dbReference type="InterPro" id="IPR011701">
    <property type="entry name" value="MFS"/>
</dbReference>
<name>A0ABW0YLS2_9BACI</name>
<feature type="transmembrane region" description="Helical" evidence="6">
    <location>
        <begin position="355"/>
        <end position="375"/>
    </location>
</feature>
<feature type="transmembrane region" description="Helical" evidence="6">
    <location>
        <begin position="143"/>
        <end position="170"/>
    </location>
</feature>
<dbReference type="SUPFAM" id="SSF103473">
    <property type="entry name" value="MFS general substrate transporter"/>
    <property type="match status" value="1"/>
</dbReference>
<evidence type="ECO:0000313" key="7">
    <source>
        <dbReference type="EMBL" id="MFC5713385.1"/>
    </source>
</evidence>
<proteinExistence type="predicted"/>
<dbReference type="InterPro" id="IPR005829">
    <property type="entry name" value="Sugar_transporter_CS"/>
</dbReference>
<dbReference type="InterPro" id="IPR052528">
    <property type="entry name" value="Sugar_transport-like"/>
</dbReference>
<dbReference type="Gene3D" id="1.20.1250.20">
    <property type="entry name" value="MFS general substrate transporter like domains"/>
    <property type="match status" value="1"/>
</dbReference>
<evidence type="ECO:0000256" key="5">
    <source>
        <dbReference type="SAM" id="MobiDB-lite"/>
    </source>
</evidence>
<feature type="region of interest" description="Disordered" evidence="5">
    <location>
        <begin position="408"/>
        <end position="429"/>
    </location>
</feature>
<feature type="transmembrane region" description="Helical" evidence="6">
    <location>
        <begin position="286"/>
        <end position="304"/>
    </location>
</feature>
<evidence type="ECO:0000256" key="4">
    <source>
        <dbReference type="ARBA" id="ARBA00023136"/>
    </source>
</evidence>
<evidence type="ECO:0000256" key="1">
    <source>
        <dbReference type="ARBA" id="ARBA00004651"/>
    </source>
</evidence>
<dbReference type="EMBL" id="JBHSOZ010000005">
    <property type="protein sequence ID" value="MFC5713385.1"/>
    <property type="molecule type" value="Genomic_DNA"/>
</dbReference>
<dbReference type="InterPro" id="IPR036259">
    <property type="entry name" value="MFS_trans_sf"/>
</dbReference>
<feature type="transmembrane region" description="Helical" evidence="6">
    <location>
        <begin position="56"/>
        <end position="76"/>
    </location>
</feature>
<organism evidence="7 8">
    <name type="scientific">Thalassorhabdus alkalitolerans</name>
    <dbReference type="NCBI Taxonomy" id="2282697"/>
    <lineage>
        <taxon>Bacteria</taxon>
        <taxon>Bacillati</taxon>
        <taxon>Bacillota</taxon>
        <taxon>Bacilli</taxon>
        <taxon>Bacillales</taxon>
        <taxon>Bacillaceae</taxon>
        <taxon>Thalassorhabdus</taxon>
    </lineage>
</organism>
<evidence type="ECO:0000256" key="6">
    <source>
        <dbReference type="SAM" id="Phobius"/>
    </source>
</evidence>
<comment type="subcellular location">
    <subcellularLocation>
        <location evidence="1">Cell membrane</location>
        <topology evidence="1">Multi-pass membrane protein</topology>
    </subcellularLocation>
</comment>
<sequence length="429" mass="48085">MKTSVKKKLLGNVSVSKDLTLLLTIGGLYALAIALSNTFVNVYLWKQSGEFRDIALYQFACALIQPFAFYLAGWWTKRVDRIVVLRFGIAILSLFYFAVLYIGEQASSYLLLLGGLLGVGFGFYWMAFNVLTFEITEPDTRDFFNGFFGLLSSFAGMVGPFSAGALITLLPELTGYHVIFAVSLLLFLAAVFLSLRLSRRIAKGAIRVKQVWKRRKEDTSWNGILWAHYFQGLREGIFVFVIVLWVYTASGSEMALGTYGLITSSISFFCYYFVSRLIKKEYRKKGIFIGGLFLYAAIFLIIPEPSFTRLIIYGIIISAAYPLLLVPYVSLTYDVIGRAWNAAKMRVEYLLVREFFVNGGRITSIAVFLIAVSLWEAQQVIPWLLAVFGAGHFAMYFVIKGVPLTNSSPSDTSPQNPVLKPDNEGENPV</sequence>
<feature type="transmembrane region" description="Helical" evidence="6">
    <location>
        <begin position="176"/>
        <end position="197"/>
    </location>
</feature>
<feature type="transmembrane region" description="Helical" evidence="6">
    <location>
        <begin position="21"/>
        <end position="44"/>
    </location>
</feature>
<reference evidence="8" key="1">
    <citation type="journal article" date="2019" name="Int. J. Syst. Evol. Microbiol.">
        <title>The Global Catalogue of Microorganisms (GCM) 10K type strain sequencing project: providing services to taxonomists for standard genome sequencing and annotation.</title>
        <authorList>
            <consortium name="The Broad Institute Genomics Platform"/>
            <consortium name="The Broad Institute Genome Sequencing Center for Infectious Disease"/>
            <person name="Wu L."/>
            <person name="Ma J."/>
        </authorList>
    </citation>
    <scope>NUCLEOTIDE SEQUENCE [LARGE SCALE GENOMIC DNA]</scope>
    <source>
        <strain evidence="8">CECT 7184</strain>
    </source>
</reference>
<protein>
    <submittedName>
        <fullName evidence="7">MFS transporter</fullName>
    </submittedName>
</protein>
<evidence type="ECO:0000256" key="2">
    <source>
        <dbReference type="ARBA" id="ARBA00022692"/>
    </source>
</evidence>
<feature type="transmembrane region" description="Helical" evidence="6">
    <location>
        <begin position="310"/>
        <end position="335"/>
    </location>
</feature>